<dbReference type="AlphaFoldDB" id="A0A9D1PZ79"/>
<evidence type="ECO:0000256" key="6">
    <source>
        <dbReference type="ARBA" id="ARBA00022898"/>
    </source>
</evidence>
<gene>
    <name evidence="8" type="ORF">H9892_03185</name>
</gene>
<reference evidence="8" key="2">
    <citation type="submission" date="2021-04" db="EMBL/GenBank/DDBJ databases">
        <authorList>
            <person name="Gilroy R."/>
        </authorList>
    </citation>
    <scope>NUCLEOTIDE SEQUENCE</scope>
    <source>
        <strain evidence="8">12435</strain>
    </source>
</reference>
<accession>A0A9D1PZ79</accession>
<reference evidence="8" key="1">
    <citation type="journal article" date="2021" name="PeerJ">
        <title>Extensive microbial diversity within the chicken gut microbiome revealed by metagenomics and culture.</title>
        <authorList>
            <person name="Gilroy R."/>
            <person name="Ravi A."/>
            <person name="Getino M."/>
            <person name="Pursley I."/>
            <person name="Horton D.L."/>
            <person name="Alikhan N.F."/>
            <person name="Baker D."/>
            <person name="Gharbi K."/>
            <person name="Hall N."/>
            <person name="Watson M."/>
            <person name="Adriaenssens E.M."/>
            <person name="Foster-Nyarko E."/>
            <person name="Jarju S."/>
            <person name="Secka A."/>
            <person name="Antonio M."/>
            <person name="Oren A."/>
            <person name="Chaudhuri R.R."/>
            <person name="La Ragione R."/>
            <person name="Hildebrand F."/>
            <person name="Pallen M.J."/>
        </authorList>
    </citation>
    <scope>NUCLEOTIDE SEQUENCE</scope>
    <source>
        <strain evidence="8">12435</strain>
    </source>
</reference>
<evidence type="ECO:0000256" key="3">
    <source>
        <dbReference type="ARBA" id="ARBA00011738"/>
    </source>
</evidence>
<dbReference type="EMBL" id="DXHS01000058">
    <property type="protein sequence ID" value="HIW02319.1"/>
    <property type="molecule type" value="Genomic_DNA"/>
</dbReference>
<dbReference type="PANTHER" id="PTHR42790">
    <property type="entry name" value="AMINOTRANSFERASE"/>
    <property type="match status" value="1"/>
</dbReference>
<dbReference type="InterPro" id="IPR015421">
    <property type="entry name" value="PyrdxlP-dep_Trfase_major"/>
</dbReference>
<comment type="cofactor">
    <cofactor evidence="1">
        <name>pyridoxal 5'-phosphate</name>
        <dbReference type="ChEBI" id="CHEBI:597326"/>
    </cofactor>
</comment>
<dbReference type="Gene3D" id="3.90.1150.10">
    <property type="entry name" value="Aspartate Aminotransferase, domain 1"/>
    <property type="match status" value="1"/>
</dbReference>
<evidence type="ECO:0000256" key="4">
    <source>
        <dbReference type="ARBA" id="ARBA00022576"/>
    </source>
</evidence>
<comment type="subunit">
    <text evidence="3">Homodimer.</text>
</comment>
<organism evidence="8 9">
    <name type="scientific">Candidatus Protoclostridium stercorigallinarum</name>
    <dbReference type="NCBI Taxonomy" id="2838741"/>
    <lineage>
        <taxon>Bacteria</taxon>
        <taxon>Bacillati</taxon>
        <taxon>Bacillota</taxon>
        <taxon>Clostridia</taxon>
        <taxon>Candidatus Protoclostridium</taxon>
    </lineage>
</organism>
<evidence type="ECO:0000313" key="9">
    <source>
        <dbReference type="Proteomes" id="UP000823990"/>
    </source>
</evidence>
<name>A0A9D1PZ79_9FIRM</name>
<dbReference type="InterPro" id="IPR004839">
    <property type="entry name" value="Aminotransferase_I/II_large"/>
</dbReference>
<feature type="domain" description="Aminotransferase class I/classII large" evidence="7">
    <location>
        <begin position="43"/>
        <end position="386"/>
    </location>
</feature>
<dbReference type="InterPro" id="IPR015424">
    <property type="entry name" value="PyrdxlP-dep_Trfase"/>
</dbReference>
<dbReference type="GO" id="GO:0008483">
    <property type="term" value="F:transaminase activity"/>
    <property type="evidence" value="ECO:0007669"/>
    <property type="project" value="UniProtKB-KW"/>
</dbReference>
<protein>
    <submittedName>
        <fullName evidence="8">PLP-dependent aminotransferase family protein</fullName>
    </submittedName>
</protein>
<dbReference type="GO" id="GO:0030170">
    <property type="term" value="F:pyridoxal phosphate binding"/>
    <property type="evidence" value="ECO:0007669"/>
    <property type="project" value="InterPro"/>
</dbReference>
<keyword evidence="4 8" id="KW-0032">Aminotransferase</keyword>
<dbReference type="GO" id="GO:1901605">
    <property type="term" value="P:alpha-amino acid metabolic process"/>
    <property type="evidence" value="ECO:0007669"/>
    <property type="project" value="TreeGrafter"/>
</dbReference>
<comment type="caution">
    <text evidence="8">The sequence shown here is derived from an EMBL/GenBank/DDBJ whole genome shotgun (WGS) entry which is preliminary data.</text>
</comment>
<comment type="similarity">
    <text evidence="2">Belongs to the class-I pyridoxal-phosphate-dependent aminotransferase family.</text>
</comment>
<dbReference type="InterPro" id="IPR015422">
    <property type="entry name" value="PyrdxlP-dep_Trfase_small"/>
</dbReference>
<dbReference type="FunFam" id="3.40.640.10:FF:000053">
    <property type="entry name" value="Aminotransferase, class I"/>
    <property type="match status" value="1"/>
</dbReference>
<dbReference type="Gene3D" id="3.40.640.10">
    <property type="entry name" value="Type I PLP-dependent aspartate aminotransferase-like (Major domain)"/>
    <property type="match status" value="1"/>
</dbReference>
<dbReference type="InterPro" id="IPR050859">
    <property type="entry name" value="Class-I_PLP-dep_aminotransf"/>
</dbReference>
<evidence type="ECO:0000259" key="7">
    <source>
        <dbReference type="Pfam" id="PF00155"/>
    </source>
</evidence>
<proteinExistence type="inferred from homology"/>
<evidence type="ECO:0000313" key="8">
    <source>
        <dbReference type="EMBL" id="HIW02319.1"/>
    </source>
</evidence>
<dbReference type="PANTHER" id="PTHR42790:SF19">
    <property type="entry name" value="KYNURENINE_ALPHA-AMINOADIPATE AMINOTRANSFERASE, MITOCHONDRIAL"/>
    <property type="match status" value="1"/>
</dbReference>
<sequence length="396" mass="43739">MNYTFSERMKNMNGTATREIFKLLGDPSIISFAGGNPAIECLPTERVKEIANDICASPDFPRVLQYGLTAGFPEFRELLCKYVETAGIYGAKTENVLVISGGQQGIDLALKAFIDPGDVILVEDPTYLAFLQLANSYEGVCVGVKADENGLDLADLEAKIKKHKPKVLYCVPTFSNPTGKTYSAENRKAIAEMTAKYGVIVLEDDPYSKLRFKGEYLPAMKSYDEAGNIIFISSFSKIISPGNRTGVAVASPEIIRKMEIGKQGTDLHTPNLSQMITYEYLRRGYLEPDLEKAVKIYGEKKAAMSAAIAKYMPEEFECTDPDGGLFIWGRFPEKIDVVKIFPEAIARKVAYIQGCVFFADGSGTNYVRLNYSYASPAQIDEGIARLGELFKEKLAK</sequence>
<evidence type="ECO:0000256" key="2">
    <source>
        <dbReference type="ARBA" id="ARBA00007441"/>
    </source>
</evidence>
<keyword evidence="5" id="KW-0808">Transferase</keyword>
<keyword evidence="6" id="KW-0663">Pyridoxal phosphate</keyword>
<evidence type="ECO:0000256" key="5">
    <source>
        <dbReference type="ARBA" id="ARBA00022679"/>
    </source>
</evidence>
<dbReference type="Pfam" id="PF00155">
    <property type="entry name" value="Aminotran_1_2"/>
    <property type="match status" value="1"/>
</dbReference>
<dbReference type="CDD" id="cd00609">
    <property type="entry name" value="AAT_like"/>
    <property type="match status" value="1"/>
</dbReference>
<evidence type="ECO:0000256" key="1">
    <source>
        <dbReference type="ARBA" id="ARBA00001933"/>
    </source>
</evidence>
<dbReference type="Proteomes" id="UP000823990">
    <property type="component" value="Unassembled WGS sequence"/>
</dbReference>
<dbReference type="SUPFAM" id="SSF53383">
    <property type="entry name" value="PLP-dependent transferases"/>
    <property type="match status" value="1"/>
</dbReference>